<comment type="caution">
    <text evidence="4">The sequence shown here is derived from an EMBL/GenBank/DDBJ whole genome shotgun (WGS) entry which is preliminary data.</text>
</comment>
<gene>
    <name evidence="4" type="ORF">P170DRAFT_380384</name>
</gene>
<keyword evidence="2" id="KW-0853">WD repeat</keyword>
<dbReference type="Gene3D" id="3.40.50.300">
    <property type="entry name" value="P-loop containing nucleotide triphosphate hydrolases"/>
    <property type="match status" value="1"/>
</dbReference>
<dbReference type="InterPro" id="IPR015943">
    <property type="entry name" value="WD40/YVTN_repeat-like_dom_sf"/>
</dbReference>
<evidence type="ECO:0000256" key="2">
    <source>
        <dbReference type="PROSITE-ProRule" id="PRU00221"/>
    </source>
</evidence>
<protein>
    <recommendedName>
        <fullName evidence="3">Nephrocystin 3-like N-terminal domain-containing protein</fullName>
    </recommendedName>
</protein>
<dbReference type="OrthoDB" id="674604at2759"/>
<dbReference type="PROSITE" id="PS50082">
    <property type="entry name" value="WD_REPEATS_2"/>
    <property type="match status" value="1"/>
</dbReference>
<dbReference type="VEuPathDB" id="FungiDB:P170DRAFT_380384"/>
<feature type="non-terminal residue" evidence="4">
    <location>
        <position position="997"/>
    </location>
</feature>
<dbReference type="InterPro" id="IPR056884">
    <property type="entry name" value="NPHP3-like_N"/>
</dbReference>
<dbReference type="GeneID" id="36553224"/>
<keyword evidence="1" id="KW-0677">Repeat</keyword>
<dbReference type="SUPFAM" id="SSF52540">
    <property type="entry name" value="P-loop containing nucleoside triphosphate hydrolases"/>
    <property type="match status" value="1"/>
</dbReference>
<organism evidence="4 5">
    <name type="scientific">Aspergillus steynii IBT 23096</name>
    <dbReference type="NCBI Taxonomy" id="1392250"/>
    <lineage>
        <taxon>Eukaryota</taxon>
        <taxon>Fungi</taxon>
        <taxon>Dikarya</taxon>
        <taxon>Ascomycota</taxon>
        <taxon>Pezizomycotina</taxon>
        <taxon>Eurotiomycetes</taxon>
        <taxon>Eurotiomycetidae</taxon>
        <taxon>Eurotiales</taxon>
        <taxon>Aspergillaceae</taxon>
        <taxon>Aspergillus</taxon>
        <taxon>Aspergillus subgen. Circumdati</taxon>
    </lineage>
</organism>
<dbReference type="Proteomes" id="UP000234275">
    <property type="component" value="Unassembled WGS sequence"/>
</dbReference>
<dbReference type="InterPro" id="IPR036322">
    <property type="entry name" value="WD40_repeat_dom_sf"/>
</dbReference>
<dbReference type="Pfam" id="PF07676">
    <property type="entry name" value="PD40"/>
    <property type="match status" value="1"/>
</dbReference>
<dbReference type="RefSeq" id="XP_024705355.1">
    <property type="nucleotide sequence ID" value="XM_024845525.1"/>
</dbReference>
<keyword evidence="5" id="KW-1185">Reference proteome</keyword>
<dbReference type="SMART" id="SM00320">
    <property type="entry name" value="WD40"/>
    <property type="match status" value="5"/>
</dbReference>
<dbReference type="InterPro" id="IPR027417">
    <property type="entry name" value="P-loop_NTPase"/>
</dbReference>
<dbReference type="PANTHER" id="PTHR10039:SF17">
    <property type="entry name" value="FUNGAL STAND N-TERMINAL GOODBYE DOMAIN-CONTAINING PROTEIN-RELATED"/>
    <property type="match status" value="1"/>
</dbReference>
<dbReference type="STRING" id="1392250.A0A2I2GAZ3"/>
<dbReference type="InterPro" id="IPR001680">
    <property type="entry name" value="WD40_rpt"/>
</dbReference>
<feature type="repeat" description="WD" evidence="2">
    <location>
        <begin position="754"/>
        <end position="786"/>
    </location>
</feature>
<dbReference type="AlphaFoldDB" id="A0A2I2GAZ3"/>
<proteinExistence type="predicted"/>
<dbReference type="PANTHER" id="PTHR10039">
    <property type="entry name" value="AMELOGENIN"/>
    <property type="match status" value="1"/>
</dbReference>
<name>A0A2I2GAZ3_9EURO</name>
<dbReference type="EMBL" id="MSFO01000003">
    <property type="protein sequence ID" value="PLB50053.1"/>
    <property type="molecule type" value="Genomic_DNA"/>
</dbReference>
<feature type="domain" description="Nephrocystin 3-like N-terminal" evidence="3">
    <location>
        <begin position="202"/>
        <end position="361"/>
    </location>
</feature>
<dbReference type="SUPFAM" id="SSF50978">
    <property type="entry name" value="WD40 repeat-like"/>
    <property type="match status" value="1"/>
</dbReference>
<evidence type="ECO:0000256" key="1">
    <source>
        <dbReference type="ARBA" id="ARBA00022737"/>
    </source>
</evidence>
<evidence type="ECO:0000313" key="4">
    <source>
        <dbReference type="EMBL" id="PLB50053.1"/>
    </source>
</evidence>
<accession>A0A2I2GAZ3</accession>
<evidence type="ECO:0000313" key="5">
    <source>
        <dbReference type="Proteomes" id="UP000234275"/>
    </source>
</evidence>
<evidence type="ECO:0000259" key="3">
    <source>
        <dbReference type="Pfam" id="PF24883"/>
    </source>
</evidence>
<dbReference type="Pfam" id="PF24883">
    <property type="entry name" value="NPHP3_N"/>
    <property type="match status" value="1"/>
</dbReference>
<dbReference type="Pfam" id="PF00400">
    <property type="entry name" value="WD40"/>
    <property type="match status" value="2"/>
</dbReference>
<dbReference type="Gene3D" id="2.130.10.10">
    <property type="entry name" value="YVTN repeat-like/Quinoprotein amine dehydrogenase"/>
    <property type="match status" value="1"/>
</dbReference>
<reference evidence="4 5" key="1">
    <citation type="submission" date="2016-12" db="EMBL/GenBank/DDBJ databases">
        <title>The genomes of Aspergillus section Nigri reveals drivers in fungal speciation.</title>
        <authorList>
            <consortium name="DOE Joint Genome Institute"/>
            <person name="Vesth T.C."/>
            <person name="Nybo J."/>
            <person name="Theobald S."/>
            <person name="Brandl J."/>
            <person name="Frisvad J.C."/>
            <person name="Nielsen K.F."/>
            <person name="Lyhne E.K."/>
            <person name="Kogle M.E."/>
            <person name="Kuo A."/>
            <person name="Riley R."/>
            <person name="Clum A."/>
            <person name="Nolan M."/>
            <person name="Lipzen A."/>
            <person name="Salamov A."/>
            <person name="Henrissat B."/>
            <person name="Wiebenga A."/>
            <person name="De Vries R.P."/>
            <person name="Grigoriev I.V."/>
            <person name="Mortensen U.H."/>
            <person name="Andersen M.R."/>
            <person name="Baker S.E."/>
        </authorList>
    </citation>
    <scope>NUCLEOTIDE SEQUENCE [LARGE SCALE GENOMIC DNA]</scope>
    <source>
        <strain evidence="4 5">IBT 23096</strain>
    </source>
</reference>
<dbReference type="InterPro" id="IPR011659">
    <property type="entry name" value="WD40"/>
</dbReference>
<sequence length="997" mass="112891">MQSVVGGIVAVDPTGHAASAWAIVSLGLKMTQNDRMLQEKLFEASEFLTDVLARYTLVEKSLQKSHEDTSKLLNQSVIQLYASIMRYALEMAHVREAGVAERIWLSLLVPEPENQQLSMLRANIEKQDQTLQGLIVLDHTFRASQQGERLLAQIEQNSALVQKIDQDFQLSRLPFADKALNGVLEDLQERWCYKGTRHGLLQEIVNWVDNPGDKQFFWLNGMAGTGKSTISRTLAKLFKNRGILGASFFFKKGEQDCDSLEKFIPTVVRQLITFFPSLKHDIKHVIDKDDLIFNRSLEEQFEELFLKPLLNVRLPQRQTLVLILDAVDECQNNQDMMRIFEMLPRTQSPQGVDLRFFITGRPELAIREGLDRMQNRPYREKLLQDVEGVERDISVYMRAKLSEIKIRTPHGELMSWPEITIRRLTEKAYPLFIVASTICGFVGDKDFDPEERVEIILRQPHSDNKLAQTYRTILDQLVSGKSKTDKQEILQDFHRIVGSIILLYDPLPANSLARILGVSKALTNRRLGRLRSVLVIPDEAHVPIRPLHLSFRDILVDDSTSDMDPFTINTIVRHRDLADKCLEVMSDKKIGLRRNICGLENNGILSSEIDEIEKALSPELKYACRYWVKHLVDGQMGIGQGRIYAFFEAHFLHWLEAMGILGLVSEVLRYLSSMQRLFPETQDTLLTRFLSDAVRFTQRAADMISMAPLQVYSSALIFTPENSVVREMFNSQIPHDFVTLPPVEEDWGALLQSFQGPPERIQALGFSSDGRLLACSYDKNTIKLWDDEGMGSVQQIRTLSNSSESGVLISTFSPDGELLACSFQDGTLWDLNHQGSELRPKVLGNLISSCCALAFSRDNRRLACGFVNGVVQIWGTDKIASDSLWKESKMSSISVLRIALSPDGLRLAFSSRDKGLNLWEIEANGSGKRVHTLSNDDHSRSTCLVFSPDSRMLACASQQDGSIAIWDLDLKRIMCKVREGHRLIASTMCFSPDGRVL</sequence>